<protein>
    <submittedName>
        <fullName evidence="2">Uncharacterized protein</fullName>
    </submittedName>
</protein>
<keyword evidence="1" id="KW-0732">Signal</keyword>
<evidence type="ECO:0000313" key="2">
    <source>
        <dbReference type="EMBL" id="CAG6742348.1"/>
    </source>
</evidence>
<name>A0A8D9E6A7_9HEMI</name>
<reference evidence="2" key="1">
    <citation type="submission" date="2021-05" db="EMBL/GenBank/DDBJ databases">
        <authorList>
            <person name="Alioto T."/>
            <person name="Alioto T."/>
            <person name="Gomez Garrido J."/>
        </authorList>
    </citation>
    <scope>NUCLEOTIDE SEQUENCE</scope>
</reference>
<evidence type="ECO:0000256" key="1">
    <source>
        <dbReference type="SAM" id="SignalP"/>
    </source>
</evidence>
<dbReference type="EMBL" id="HBUF01434666">
    <property type="protein sequence ID" value="CAG6742348.1"/>
    <property type="molecule type" value="Transcribed_RNA"/>
</dbReference>
<proteinExistence type="predicted"/>
<sequence>MLRVTLLGLLVASVVDYSLGAGVNEPGWLRENGDGIQILSAVHLPNPVCTLSFYNINTDCDKIKPAIDTIIKNRHPGISDNAKNSETCKCVRTSTEGTNACSCTYDFTNMKGGHETYEEEVWYNDTSNSFLMAHYRSTISALLTPSVTSPPG</sequence>
<organism evidence="2">
    <name type="scientific">Cacopsylla melanoneura</name>
    <dbReference type="NCBI Taxonomy" id="428564"/>
    <lineage>
        <taxon>Eukaryota</taxon>
        <taxon>Metazoa</taxon>
        <taxon>Ecdysozoa</taxon>
        <taxon>Arthropoda</taxon>
        <taxon>Hexapoda</taxon>
        <taxon>Insecta</taxon>
        <taxon>Pterygota</taxon>
        <taxon>Neoptera</taxon>
        <taxon>Paraneoptera</taxon>
        <taxon>Hemiptera</taxon>
        <taxon>Sternorrhyncha</taxon>
        <taxon>Psylloidea</taxon>
        <taxon>Psyllidae</taxon>
        <taxon>Psyllinae</taxon>
        <taxon>Cacopsylla</taxon>
    </lineage>
</organism>
<accession>A0A8D9E6A7</accession>
<feature type="chain" id="PRO_5034276113" evidence="1">
    <location>
        <begin position="21"/>
        <end position="152"/>
    </location>
</feature>
<dbReference type="AlphaFoldDB" id="A0A8D9E6A7"/>
<feature type="signal peptide" evidence="1">
    <location>
        <begin position="1"/>
        <end position="20"/>
    </location>
</feature>